<reference evidence="6" key="1">
    <citation type="submission" date="2020-12" db="EMBL/GenBank/DDBJ databases">
        <title>Ramlibacter sp. nov., isolated from a freshwater alga, Cryptomonas.</title>
        <authorList>
            <person name="Kim H.M."/>
            <person name="Jeon C.O."/>
        </authorList>
    </citation>
    <scope>NUCLEOTIDE SEQUENCE</scope>
    <source>
        <strain evidence="6">CrO1</strain>
    </source>
</reference>
<proteinExistence type="predicted"/>
<dbReference type="Pfam" id="PF03595">
    <property type="entry name" value="SLAC1"/>
    <property type="match status" value="1"/>
</dbReference>
<dbReference type="GO" id="GO:0055085">
    <property type="term" value="P:transmembrane transport"/>
    <property type="evidence" value="ECO:0007669"/>
    <property type="project" value="InterPro"/>
</dbReference>
<name>A0A934Q354_9BURK</name>
<feature type="transmembrane region" description="Helical" evidence="5">
    <location>
        <begin position="35"/>
        <end position="53"/>
    </location>
</feature>
<evidence type="ECO:0000313" key="7">
    <source>
        <dbReference type="Proteomes" id="UP000617041"/>
    </source>
</evidence>
<keyword evidence="7" id="KW-1185">Reference proteome</keyword>
<keyword evidence="3 5" id="KW-1133">Transmembrane helix</keyword>
<dbReference type="Gene3D" id="1.50.10.150">
    <property type="entry name" value="Voltage-dependent anion channel"/>
    <property type="match status" value="1"/>
</dbReference>
<evidence type="ECO:0000256" key="5">
    <source>
        <dbReference type="SAM" id="Phobius"/>
    </source>
</evidence>
<dbReference type="AlphaFoldDB" id="A0A934Q354"/>
<dbReference type="InterPro" id="IPR038665">
    <property type="entry name" value="Voltage-dep_anion_channel_sf"/>
</dbReference>
<evidence type="ECO:0000256" key="1">
    <source>
        <dbReference type="ARBA" id="ARBA00004141"/>
    </source>
</evidence>
<feature type="transmembrane region" description="Helical" evidence="5">
    <location>
        <begin position="265"/>
        <end position="284"/>
    </location>
</feature>
<keyword evidence="4 5" id="KW-0472">Membrane</keyword>
<accession>A0A934Q354</accession>
<evidence type="ECO:0000256" key="2">
    <source>
        <dbReference type="ARBA" id="ARBA00022692"/>
    </source>
</evidence>
<feature type="transmembrane region" description="Helical" evidence="5">
    <location>
        <begin position="296"/>
        <end position="320"/>
    </location>
</feature>
<dbReference type="RefSeq" id="WP_200788635.1">
    <property type="nucleotide sequence ID" value="NZ_JAEDAO010000001.1"/>
</dbReference>
<evidence type="ECO:0000256" key="3">
    <source>
        <dbReference type="ARBA" id="ARBA00022989"/>
    </source>
</evidence>
<feature type="transmembrane region" description="Helical" evidence="5">
    <location>
        <begin position="234"/>
        <end position="258"/>
    </location>
</feature>
<comment type="subcellular location">
    <subcellularLocation>
        <location evidence="1">Membrane</location>
        <topology evidence="1">Multi-pass membrane protein</topology>
    </subcellularLocation>
</comment>
<comment type="caution">
    <text evidence="6">The sequence shown here is derived from an EMBL/GenBank/DDBJ whole genome shotgun (WGS) entry which is preliminary data.</text>
</comment>
<dbReference type="Proteomes" id="UP000617041">
    <property type="component" value="Unassembled WGS sequence"/>
</dbReference>
<sequence length="329" mass="34449">MRLARLPSSLFSVVMATGIVGLASAQAGFRFAALAFQGIAAFALAACWLLYLGRLARTRHVVAQELADRRLAPGHWTAVAGTSVVGSGCAVLWADVHWAAALLALAATAWLIVTVSIAIHVARARAPAAPVGAPWLLAVVALQSLAVLVGFVSPATATPLQAWLDTAALTAWLAGIAIYLVLAILLVRQLLRGLDRIDFTPAWWITMGAMAISALAGAQLVLDAPGVPVLQPLLPVLRAGTLACWTVGTAWLPLLVVLQVRRGSWRYDFSLWTAVFPLGMYSMASARMGTALGLPALHAVAGAAVWVAIAAWLATAGGLLRRMAARPAR</sequence>
<feature type="transmembrane region" description="Helical" evidence="5">
    <location>
        <begin position="74"/>
        <end position="94"/>
    </location>
</feature>
<dbReference type="InterPro" id="IPR004695">
    <property type="entry name" value="SLAC1/Mae1/Ssu1/TehA"/>
</dbReference>
<feature type="transmembrane region" description="Helical" evidence="5">
    <location>
        <begin position="203"/>
        <end position="222"/>
    </location>
</feature>
<gene>
    <name evidence="6" type="ORF">I8E28_13870</name>
</gene>
<evidence type="ECO:0000256" key="4">
    <source>
        <dbReference type="ARBA" id="ARBA00023136"/>
    </source>
</evidence>
<evidence type="ECO:0000313" key="6">
    <source>
        <dbReference type="EMBL" id="MBK0393681.1"/>
    </source>
</evidence>
<organism evidence="6 7">
    <name type="scientific">Ramlibacter algicola</name>
    <dbReference type="NCBI Taxonomy" id="2795217"/>
    <lineage>
        <taxon>Bacteria</taxon>
        <taxon>Pseudomonadati</taxon>
        <taxon>Pseudomonadota</taxon>
        <taxon>Betaproteobacteria</taxon>
        <taxon>Burkholderiales</taxon>
        <taxon>Comamonadaceae</taxon>
        <taxon>Ramlibacter</taxon>
    </lineage>
</organism>
<feature type="transmembrane region" description="Helical" evidence="5">
    <location>
        <begin position="134"/>
        <end position="157"/>
    </location>
</feature>
<dbReference type="EMBL" id="JAEDAO010000001">
    <property type="protein sequence ID" value="MBK0393681.1"/>
    <property type="molecule type" value="Genomic_DNA"/>
</dbReference>
<protein>
    <submittedName>
        <fullName evidence="6">Tellurite resistance/C4-dicarboxylate transporter family protein</fullName>
    </submittedName>
</protein>
<feature type="transmembrane region" description="Helical" evidence="5">
    <location>
        <begin position="100"/>
        <end position="122"/>
    </location>
</feature>
<keyword evidence="2 5" id="KW-0812">Transmembrane</keyword>
<dbReference type="GO" id="GO:0016020">
    <property type="term" value="C:membrane"/>
    <property type="evidence" value="ECO:0007669"/>
    <property type="project" value="UniProtKB-SubCell"/>
</dbReference>
<dbReference type="CDD" id="cd09319">
    <property type="entry name" value="TDT_like_1"/>
    <property type="match status" value="1"/>
</dbReference>
<feature type="transmembrane region" description="Helical" evidence="5">
    <location>
        <begin position="169"/>
        <end position="191"/>
    </location>
</feature>